<protein>
    <recommendedName>
        <fullName evidence="1">Transposase IS200-like domain-containing protein</fullName>
    </recommendedName>
</protein>
<dbReference type="Pfam" id="PF01797">
    <property type="entry name" value="Y1_Tnp"/>
    <property type="match status" value="1"/>
</dbReference>
<dbReference type="GO" id="GO:0004803">
    <property type="term" value="F:transposase activity"/>
    <property type="evidence" value="ECO:0007669"/>
    <property type="project" value="InterPro"/>
</dbReference>
<evidence type="ECO:0000259" key="1">
    <source>
        <dbReference type="SMART" id="SM01321"/>
    </source>
</evidence>
<proteinExistence type="predicted"/>
<evidence type="ECO:0000313" key="3">
    <source>
        <dbReference type="Proteomes" id="UP000230557"/>
    </source>
</evidence>
<dbReference type="GO" id="GO:0003677">
    <property type="term" value="F:DNA binding"/>
    <property type="evidence" value="ECO:0007669"/>
    <property type="project" value="InterPro"/>
</dbReference>
<dbReference type="InterPro" id="IPR002686">
    <property type="entry name" value="Transposase_17"/>
</dbReference>
<sequence>MERKANRLGLENYRTTHAYYLTLNCHNRESYFTKKRVVKSCLADLQRSINRFQAKLWVYCFMPDHLHLLCESDNCLGFLKLFKQTSGYNFKKKTIKVLWQKSFYDHILRS</sequence>
<organism evidence="2 3">
    <name type="scientific">Candidatus Doudnabacteria bacterium CG10_big_fil_rev_8_21_14_0_10_41_10</name>
    <dbReference type="NCBI Taxonomy" id="1974551"/>
    <lineage>
        <taxon>Bacteria</taxon>
        <taxon>Candidatus Doudnaibacteriota</taxon>
    </lineage>
</organism>
<dbReference type="SUPFAM" id="SSF143422">
    <property type="entry name" value="Transposase IS200-like"/>
    <property type="match status" value="1"/>
</dbReference>
<name>A0A2H0VF36_9BACT</name>
<comment type="caution">
    <text evidence="2">The sequence shown here is derived from an EMBL/GenBank/DDBJ whole genome shotgun (WGS) entry which is preliminary data.</text>
</comment>
<dbReference type="Gene3D" id="3.30.70.1290">
    <property type="entry name" value="Transposase IS200-like"/>
    <property type="match status" value="1"/>
</dbReference>
<dbReference type="Proteomes" id="UP000230557">
    <property type="component" value="Unassembled WGS sequence"/>
</dbReference>
<feature type="domain" description="Transposase IS200-like" evidence="1">
    <location>
        <begin position="14"/>
        <end position="109"/>
    </location>
</feature>
<dbReference type="SMART" id="SM01321">
    <property type="entry name" value="Y1_Tnp"/>
    <property type="match status" value="1"/>
</dbReference>
<dbReference type="AlphaFoldDB" id="A0A2H0VF36"/>
<gene>
    <name evidence="2" type="ORF">COT91_04250</name>
</gene>
<dbReference type="GO" id="GO:0006313">
    <property type="term" value="P:DNA transposition"/>
    <property type="evidence" value="ECO:0007669"/>
    <property type="project" value="InterPro"/>
</dbReference>
<dbReference type="InterPro" id="IPR036515">
    <property type="entry name" value="Transposase_17_sf"/>
</dbReference>
<dbReference type="EMBL" id="PFAJ01000055">
    <property type="protein sequence ID" value="PIR96900.1"/>
    <property type="molecule type" value="Genomic_DNA"/>
</dbReference>
<evidence type="ECO:0000313" key="2">
    <source>
        <dbReference type="EMBL" id="PIR96900.1"/>
    </source>
</evidence>
<accession>A0A2H0VF36</accession>
<reference evidence="3" key="1">
    <citation type="submission" date="2017-09" db="EMBL/GenBank/DDBJ databases">
        <title>Depth-based differentiation of microbial function through sediment-hosted aquifers and enrichment of novel symbionts in the deep terrestrial subsurface.</title>
        <authorList>
            <person name="Probst A.J."/>
            <person name="Ladd B."/>
            <person name="Jarett J.K."/>
            <person name="Geller-Mcgrath D.E."/>
            <person name="Sieber C.M.K."/>
            <person name="Emerson J.B."/>
            <person name="Anantharaman K."/>
            <person name="Thomas B.C."/>
            <person name="Malmstrom R."/>
            <person name="Stieglmeier M."/>
            <person name="Klingl A."/>
            <person name="Woyke T."/>
            <person name="Ryan C.M."/>
            <person name="Banfield J.F."/>
        </authorList>
    </citation>
    <scope>NUCLEOTIDE SEQUENCE [LARGE SCALE GENOMIC DNA]</scope>
</reference>